<feature type="domain" description="ABC transmembrane type-1" evidence="8">
    <location>
        <begin position="1"/>
        <end position="181"/>
    </location>
</feature>
<dbReference type="PANTHER" id="PTHR43386:SF25">
    <property type="entry name" value="PEPTIDE ABC TRANSPORTER PERMEASE PROTEIN"/>
    <property type="match status" value="1"/>
</dbReference>
<keyword evidence="6 7" id="KW-0472">Membrane</keyword>
<evidence type="ECO:0000256" key="6">
    <source>
        <dbReference type="ARBA" id="ARBA00023136"/>
    </source>
</evidence>
<dbReference type="PANTHER" id="PTHR43386">
    <property type="entry name" value="OLIGOPEPTIDE TRANSPORT SYSTEM PERMEASE PROTEIN APPC"/>
    <property type="match status" value="1"/>
</dbReference>
<dbReference type="PROSITE" id="PS50928">
    <property type="entry name" value="ABC_TM1"/>
    <property type="match status" value="1"/>
</dbReference>
<keyword evidence="3" id="KW-1003">Cell membrane</keyword>
<reference evidence="10" key="1">
    <citation type="submission" date="2023-12" db="EMBL/GenBank/DDBJ databases">
        <title>Novel isolates from deep terrestrial aquifers shed light on the physiology and ecology of the class Limnochordia.</title>
        <authorList>
            <person name="Karnachuk O.V."/>
            <person name="Lukina A.P."/>
            <person name="Avakyan M.R."/>
            <person name="Kadnikov V."/>
            <person name="Begmatov S."/>
            <person name="Beletsky A.V."/>
            <person name="Mardanov A.V."/>
            <person name="Ravin N.V."/>
        </authorList>
    </citation>
    <scope>NUCLEOTIDE SEQUENCE [LARGE SCALE GENOMIC DNA]</scope>
    <source>
        <strain evidence="10">LN</strain>
    </source>
</reference>
<dbReference type="Proteomes" id="UP001333102">
    <property type="component" value="Chromosome"/>
</dbReference>
<dbReference type="SUPFAM" id="SSF161098">
    <property type="entry name" value="MetI-like"/>
    <property type="match status" value="1"/>
</dbReference>
<comment type="similarity">
    <text evidence="7">Belongs to the binding-protein-dependent transport system permease family.</text>
</comment>
<evidence type="ECO:0000256" key="5">
    <source>
        <dbReference type="ARBA" id="ARBA00022989"/>
    </source>
</evidence>
<accession>A0ABZ1BNA0</accession>
<dbReference type="Gene3D" id="1.10.3720.10">
    <property type="entry name" value="MetI-like"/>
    <property type="match status" value="1"/>
</dbReference>
<evidence type="ECO:0000313" key="9">
    <source>
        <dbReference type="EMBL" id="WRP14305.1"/>
    </source>
</evidence>
<comment type="subcellular location">
    <subcellularLocation>
        <location evidence="1 7">Cell membrane</location>
        <topology evidence="1 7">Multi-pass membrane protein</topology>
    </subcellularLocation>
</comment>
<sequence>MDLALRPDGHAHGQPAVGAELALRAGHGLLRAGSAEPDPVGPAAGPGHCVLDPGFASIVVAIAVVYVPIFARIARGPTLAARAQPFVEAARALGQRESVIVLRHVVPNILGPVPVQFSNSLATAILFESALSFLGLGVRPPTPSLGQMVSEARAYMEVSPWAAVLPGAAIMVVVLGFNLVSDALQQRFDPKLRHTRL</sequence>
<evidence type="ECO:0000259" key="8">
    <source>
        <dbReference type="PROSITE" id="PS50928"/>
    </source>
</evidence>
<dbReference type="Pfam" id="PF00528">
    <property type="entry name" value="BPD_transp_1"/>
    <property type="match status" value="1"/>
</dbReference>
<feature type="transmembrane region" description="Helical" evidence="7">
    <location>
        <begin position="158"/>
        <end position="180"/>
    </location>
</feature>
<name>A0ABZ1BNA0_9FIRM</name>
<evidence type="ECO:0000256" key="4">
    <source>
        <dbReference type="ARBA" id="ARBA00022692"/>
    </source>
</evidence>
<evidence type="ECO:0000256" key="2">
    <source>
        <dbReference type="ARBA" id="ARBA00022448"/>
    </source>
</evidence>
<gene>
    <name evidence="9" type="ORF">VLY81_12910</name>
</gene>
<dbReference type="CDD" id="cd06261">
    <property type="entry name" value="TM_PBP2"/>
    <property type="match status" value="1"/>
</dbReference>
<dbReference type="EMBL" id="CP141614">
    <property type="protein sequence ID" value="WRP14305.1"/>
    <property type="molecule type" value="Genomic_DNA"/>
</dbReference>
<dbReference type="InterPro" id="IPR035906">
    <property type="entry name" value="MetI-like_sf"/>
</dbReference>
<evidence type="ECO:0000313" key="10">
    <source>
        <dbReference type="Proteomes" id="UP001333102"/>
    </source>
</evidence>
<evidence type="ECO:0000256" key="7">
    <source>
        <dbReference type="RuleBase" id="RU363032"/>
    </source>
</evidence>
<keyword evidence="10" id="KW-1185">Reference proteome</keyword>
<evidence type="ECO:0000256" key="3">
    <source>
        <dbReference type="ARBA" id="ARBA00022475"/>
    </source>
</evidence>
<organism evidence="9 10">
    <name type="scientific">Geochorda subterranea</name>
    <dbReference type="NCBI Taxonomy" id="3109564"/>
    <lineage>
        <taxon>Bacteria</taxon>
        <taxon>Bacillati</taxon>
        <taxon>Bacillota</taxon>
        <taxon>Limnochordia</taxon>
        <taxon>Limnochordales</taxon>
        <taxon>Geochordaceae</taxon>
        <taxon>Geochorda</taxon>
    </lineage>
</organism>
<dbReference type="InterPro" id="IPR000515">
    <property type="entry name" value="MetI-like"/>
</dbReference>
<protein>
    <submittedName>
        <fullName evidence="9">ABC transporter permease</fullName>
    </submittedName>
</protein>
<keyword evidence="4 7" id="KW-0812">Transmembrane</keyword>
<dbReference type="InterPro" id="IPR050366">
    <property type="entry name" value="BP-dependent_transpt_permease"/>
</dbReference>
<keyword evidence="5 7" id="KW-1133">Transmembrane helix</keyword>
<evidence type="ECO:0000256" key="1">
    <source>
        <dbReference type="ARBA" id="ARBA00004651"/>
    </source>
</evidence>
<feature type="transmembrane region" description="Helical" evidence="7">
    <location>
        <begin position="55"/>
        <end position="74"/>
    </location>
</feature>
<proteinExistence type="inferred from homology"/>
<dbReference type="RefSeq" id="WP_324668615.1">
    <property type="nucleotide sequence ID" value="NZ_CP141614.1"/>
</dbReference>
<keyword evidence="2 7" id="KW-0813">Transport</keyword>